<dbReference type="CTD" id="20202429"/>
<dbReference type="RefSeq" id="XP_009012704.1">
    <property type="nucleotide sequence ID" value="XM_009014456.1"/>
</dbReference>
<evidence type="ECO:0000256" key="1">
    <source>
        <dbReference type="SAM" id="Phobius"/>
    </source>
</evidence>
<dbReference type="GeneID" id="20202429"/>
<sequence>MCQSRQGCNMANFKEILRACSVIFIIMVIFKVAIIIKILSIIIFVILFIVIVNLSWLIIVSSAEDSNETPESHLLMVQRLLFETASIGVHVNIYNINKNNNKITLAVMKMRMFKSKAPHNALHVTGGDLFAIEPGYR</sequence>
<evidence type="ECO:0000313" key="4">
    <source>
        <dbReference type="Proteomes" id="UP000015101"/>
    </source>
</evidence>
<protein>
    <submittedName>
        <fullName evidence="2 3">Uncharacterized protein</fullName>
    </submittedName>
</protein>
<reference evidence="3" key="3">
    <citation type="submission" date="2015-06" db="UniProtKB">
        <authorList>
            <consortium name="EnsemblMetazoa"/>
        </authorList>
    </citation>
    <scope>IDENTIFICATION</scope>
</reference>
<dbReference type="EMBL" id="AMQM01003009">
    <property type="status" value="NOT_ANNOTATED_CDS"/>
    <property type="molecule type" value="Genomic_DNA"/>
</dbReference>
<dbReference type="InParanoid" id="T1F0S9"/>
<reference evidence="4" key="1">
    <citation type="submission" date="2012-12" db="EMBL/GenBank/DDBJ databases">
        <authorList>
            <person name="Hellsten U."/>
            <person name="Grimwood J."/>
            <person name="Chapman J.A."/>
            <person name="Shapiro H."/>
            <person name="Aerts A."/>
            <person name="Otillar R.P."/>
            <person name="Terry A.Y."/>
            <person name="Boore J.L."/>
            <person name="Simakov O."/>
            <person name="Marletaz F."/>
            <person name="Cho S.-J."/>
            <person name="Edsinger-Gonzales E."/>
            <person name="Havlak P."/>
            <person name="Kuo D.-H."/>
            <person name="Larsson T."/>
            <person name="Lv J."/>
            <person name="Arendt D."/>
            <person name="Savage R."/>
            <person name="Osoegawa K."/>
            <person name="de Jong P."/>
            <person name="Lindberg D.R."/>
            <person name="Seaver E.C."/>
            <person name="Weisblat D.A."/>
            <person name="Putnam N.H."/>
            <person name="Grigoriev I.V."/>
            <person name="Rokhsar D.S."/>
        </authorList>
    </citation>
    <scope>NUCLEOTIDE SEQUENCE</scope>
</reference>
<keyword evidence="1" id="KW-0812">Transmembrane</keyword>
<proteinExistence type="predicted"/>
<gene>
    <name evidence="3" type="primary">20202429</name>
    <name evidence="2" type="ORF">HELRODRAFT_168623</name>
</gene>
<name>T1F0S9_HELRO</name>
<dbReference type="EnsemblMetazoa" id="HelroT168623">
    <property type="protein sequence ID" value="HelroP168623"/>
    <property type="gene ID" value="HelroG168623"/>
</dbReference>
<feature type="transmembrane region" description="Helical" evidence="1">
    <location>
        <begin position="41"/>
        <end position="59"/>
    </location>
</feature>
<dbReference type="AlphaFoldDB" id="T1F0S9"/>
<dbReference type="HOGENOM" id="CLU_1867300_0_0_1"/>
<dbReference type="EMBL" id="KB095959">
    <property type="protein sequence ID" value="ESO09611.1"/>
    <property type="molecule type" value="Genomic_DNA"/>
</dbReference>
<feature type="transmembrane region" description="Helical" evidence="1">
    <location>
        <begin position="16"/>
        <end position="34"/>
    </location>
</feature>
<keyword evidence="4" id="KW-1185">Reference proteome</keyword>
<organism evidence="3 4">
    <name type="scientific">Helobdella robusta</name>
    <name type="common">Californian leech</name>
    <dbReference type="NCBI Taxonomy" id="6412"/>
    <lineage>
        <taxon>Eukaryota</taxon>
        <taxon>Metazoa</taxon>
        <taxon>Spiralia</taxon>
        <taxon>Lophotrochozoa</taxon>
        <taxon>Annelida</taxon>
        <taxon>Clitellata</taxon>
        <taxon>Hirudinea</taxon>
        <taxon>Rhynchobdellida</taxon>
        <taxon>Glossiphoniidae</taxon>
        <taxon>Helobdella</taxon>
    </lineage>
</organism>
<keyword evidence="1" id="KW-1133">Transmembrane helix</keyword>
<accession>T1F0S9</accession>
<evidence type="ECO:0000313" key="3">
    <source>
        <dbReference type="EnsemblMetazoa" id="HelroP168623"/>
    </source>
</evidence>
<evidence type="ECO:0000313" key="2">
    <source>
        <dbReference type="EMBL" id="ESO09611.1"/>
    </source>
</evidence>
<reference evidence="2 4" key="2">
    <citation type="journal article" date="2013" name="Nature">
        <title>Insights into bilaterian evolution from three spiralian genomes.</title>
        <authorList>
            <person name="Simakov O."/>
            <person name="Marletaz F."/>
            <person name="Cho S.J."/>
            <person name="Edsinger-Gonzales E."/>
            <person name="Havlak P."/>
            <person name="Hellsten U."/>
            <person name="Kuo D.H."/>
            <person name="Larsson T."/>
            <person name="Lv J."/>
            <person name="Arendt D."/>
            <person name="Savage R."/>
            <person name="Osoegawa K."/>
            <person name="de Jong P."/>
            <person name="Grimwood J."/>
            <person name="Chapman J.A."/>
            <person name="Shapiro H."/>
            <person name="Aerts A."/>
            <person name="Otillar R.P."/>
            <person name="Terry A.Y."/>
            <person name="Boore J.L."/>
            <person name="Grigoriev I.V."/>
            <person name="Lindberg D.R."/>
            <person name="Seaver E.C."/>
            <person name="Weisblat D.A."/>
            <person name="Putnam N.H."/>
            <person name="Rokhsar D.S."/>
        </authorList>
    </citation>
    <scope>NUCLEOTIDE SEQUENCE</scope>
</reference>
<dbReference type="Proteomes" id="UP000015101">
    <property type="component" value="Unassembled WGS sequence"/>
</dbReference>
<dbReference type="KEGG" id="hro:HELRODRAFT_168623"/>
<keyword evidence="1" id="KW-0472">Membrane</keyword>
<dbReference type="EMBL" id="AMQM01003008">
    <property type="status" value="NOT_ANNOTATED_CDS"/>
    <property type="molecule type" value="Genomic_DNA"/>
</dbReference>